<dbReference type="Pfam" id="PF01547">
    <property type="entry name" value="SBP_bac_1"/>
    <property type="match status" value="1"/>
</dbReference>
<dbReference type="Proteomes" id="UP001610861">
    <property type="component" value="Unassembled WGS sequence"/>
</dbReference>
<comment type="caution">
    <text evidence="2">The sequence shown here is derived from an EMBL/GenBank/DDBJ whole genome shotgun (WGS) entry which is preliminary data.</text>
</comment>
<evidence type="ECO:0000313" key="3">
    <source>
        <dbReference type="Proteomes" id="UP001610861"/>
    </source>
</evidence>
<dbReference type="Gene3D" id="3.40.190.10">
    <property type="entry name" value="Periplasmic binding protein-like II"/>
    <property type="match status" value="2"/>
</dbReference>
<feature type="chain" id="PRO_5046716683" evidence="1">
    <location>
        <begin position="23"/>
        <end position="427"/>
    </location>
</feature>
<dbReference type="InterPro" id="IPR050490">
    <property type="entry name" value="Bact_solute-bd_prot1"/>
</dbReference>
<dbReference type="PROSITE" id="PS51257">
    <property type="entry name" value="PROKAR_LIPOPROTEIN"/>
    <property type="match status" value="1"/>
</dbReference>
<accession>A0ABW7Q8H2</accession>
<evidence type="ECO:0000313" key="2">
    <source>
        <dbReference type="EMBL" id="MFH8251170.1"/>
    </source>
</evidence>
<dbReference type="SUPFAM" id="SSF53850">
    <property type="entry name" value="Periplasmic binding protein-like II"/>
    <property type="match status" value="1"/>
</dbReference>
<protein>
    <submittedName>
        <fullName evidence="2">ABC transporter substrate-binding protein</fullName>
    </submittedName>
</protein>
<dbReference type="RefSeq" id="WP_397556628.1">
    <property type="nucleotide sequence ID" value="NZ_JBIQWL010000004.1"/>
</dbReference>
<dbReference type="EMBL" id="JBIQWL010000004">
    <property type="protein sequence ID" value="MFH8251170.1"/>
    <property type="molecule type" value="Genomic_DNA"/>
</dbReference>
<dbReference type="PANTHER" id="PTHR43649:SF12">
    <property type="entry name" value="DIACETYLCHITOBIOSE BINDING PROTEIN DASA"/>
    <property type="match status" value="1"/>
</dbReference>
<proteinExistence type="predicted"/>
<evidence type="ECO:0000256" key="1">
    <source>
        <dbReference type="SAM" id="SignalP"/>
    </source>
</evidence>
<dbReference type="PANTHER" id="PTHR43649">
    <property type="entry name" value="ARABINOSE-BINDING PROTEIN-RELATED"/>
    <property type="match status" value="1"/>
</dbReference>
<gene>
    <name evidence="2" type="ORF">ACH3VR_12440</name>
</gene>
<reference evidence="2 3" key="1">
    <citation type="submission" date="2024-09" db="EMBL/GenBank/DDBJ databases">
        <authorList>
            <person name="Pan X."/>
        </authorList>
    </citation>
    <scope>NUCLEOTIDE SEQUENCE [LARGE SCALE GENOMIC DNA]</scope>
    <source>
        <strain evidence="2 3">B2969</strain>
    </source>
</reference>
<dbReference type="InterPro" id="IPR006059">
    <property type="entry name" value="SBP"/>
</dbReference>
<sequence length="427" mass="43947">MAQHRRSRVVRNGIFAAAAAGALILAGCSSSGGDSGSTGGSSETFSLSYGVTNSATTTPYKALAEKYMQENPNVKITLNEVPGDSYAQTLTTQLQAGNASDVFQTAPGSGQGSSIVTLADAKLIAPLDDSVAKAIPSGSESQFQVDGKTYGVALGLTYVGGILNSTTADSLKFEYPTDWDTLISDCGDLASQGKSLYVLAGSMPPNTGLMAMILSATRVYADNPNWNQDRADDKVTFADSEGWQDTLQAVIDMNKAGCFQKGVEGAGFDGITNGILQGTSVAAFVPSGAAADLKQNAPDQDFLIESVPPASGGKPFGLAGADYALSLDAKSKNADAATKFINWAASDAGQQVWADAAGSLPLGTDLSSTIFAPVADIVNNGDFVPLPNSSWPNSAVYDALGSGVQGLLTGQKTVEDVLKAMDAAWDQ</sequence>
<organism evidence="2 3">
    <name type="scientific">Microbacterium alkaliflavum</name>
    <dbReference type="NCBI Taxonomy" id="3248839"/>
    <lineage>
        <taxon>Bacteria</taxon>
        <taxon>Bacillati</taxon>
        <taxon>Actinomycetota</taxon>
        <taxon>Actinomycetes</taxon>
        <taxon>Micrococcales</taxon>
        <taxon>Microbacteriaceae</taxon>
        <taxon>Microbacterium</taxon>
    </lineage>
</organism>
<keyword evidence="1" id="KW-0732">Signal</keyword>
<keyword evidence="3" id="KW-1185">Reference proteome</keyword>
<name>A0ABW7Q8H2_9MICO</name>
<feature type="signal peptide" evidence="1">
    <location>
        <begin position="1"/>
        <end position="22"/>
    </location>
</feature>